<dbReference type="PIRSF" id="PIRSF000136">
    <property type="entry name" value="LGO_GLO"/>
    <property type="match status" value="1"/>
</dbReference>
<protein>
    <submittedName>
        <fullName evidence="6">Oxidoreductase, FAD-binding protein</fullName>
    </submittedName>
</protein>
<reference evidence="6 7" key="1">
    <citation type="journal article" date="2014" name="Antonie Van Leeuwenhoek">
        <title>Hyphomonas beringensis sp. nov. and Hyphomonas chukchiensis sp. nov., isolated from surface seawater of the Bering Sea and Chukchi Sea.</title>
        <authorList>
            <person name="Li C."/>
            <person name="Lai Q."/>
            <person name="Li G."/>
            <person name="Dong C."/>
            <person name="Wang J."/>
            <person name="Liao Y."/>
            <person name="Shao Z."/>
        </authorList>
    </citation>
    <scope>NUCLEOTIDE SEQUENCE [LARGE SCALE GENOMIC DNA]</scope>
    <source>
        <strain evidence="6 7">MHS-2</strain>
    </source>
</reference>
<dbReference type="NCBIfam" id="TIGR01679">
    <property type="entry name" value="bact_FAD_ox"/>
    <property type="match status" value="1"/>
</dbReference>
<dbReference type="Gene3D" id="3.30.70.2520">
    <property type="match status" value="1"/>
</dbReference>
<dbReference type="GO" id="GO:0003885">
    <property type="term" value="F:D-arabinono-1,4-lactone oxidase activity"/>
    <property type="evidence" value="ECO:0007669"/>
    <property type="project" value="InterPro"/>
</dbReference>
<feature type="chain" id="PRO_5001572481" evidence="4">
    <location>
        <begin position="17"/>
        <end position="476"/>
    </location>
</feature>
<proteinExistence type="predicted"/>
<gene>
    <name evidence="6" type="ORF">HJO_10534</name>
</gene>
<evidence type="ECO:0000259" key="5">
    <source>
        <dbReference type="PROSITE" id="PS51387"/>
    </source>
</evidence>
<dbReference type="PATRIC" id="fig|1280950.3.peg.2107"/>
<dbReference type="Gene3D" id="3.30.465.10">
    <property type="match status" value="1"/>
</dbReference>
<name>A0A059FPL4_9PROT</name>
<dbReference type="Proteomes" id="UP000025171">
    <property type="component" value="Unassembled WGS sequence"/>
</dbReference>
<keyword evidence="1" id="KW-0285">Flavoprotein</keyword>
<dbReference type="AlphaFoldDB" id="A0A059FPL4"/>
<dbReference type="InterPro" id="IPR016167">
    <property type="entry name" value="FAD-bd_PCMH_sub1"/>
</dbReference>
<dbReference type="eggNOG" id="COG0277">
    <property type="taxonomic scope" value="Bacteria"/>
</dbReference>
<dbReference type="RefSeq" id="WP_051618502.1">
    <property type="nucleotide sequence ID" value="NZ_ARYK01000004.1"/>
</dbReference>
<evidence type="ECO:0000256" key="1">
    <source>
        <dbReference type="ARBA" id="ARBA00022630"/>
    </source>
</evidence>
<dbReference type="InterPro" id="IPR007173">
    <property type="entry name" value="ALO_C"/>
</dbReference>
<evidence type="ECO:0000256" key="3">
    <source>
        <dbReference type="ARBA" id="ARBA00023002"/>
    </source>
</evidence>
<dbReference type="InterPro" id="IPR010031">
    <property type="entry name" value="FAD_lactone_oxidase-like"/>
</dbReference>
<dbReference type="SUPFAM" id="SSF56176">
    <property type="entry name" value="FAD-binding/transporter-associated domain-like"/>
    <property type="match status" value="1"/>
</dbReference>
<dbReference type="PROSITE" id="PS51387">
    <property type="entry name" value="FAD_PCMH"/>
    <property type="match status" value="1"/>
</dbReference>
<dbReference type="InterPro" id="IPR016171">
    <property type="entry name" value="Vanillyl_alc_oxidase_C-sub2"/>
</dbReference>
<dbReference type="OrthoDB" id="9800184at2"/>
<feature type="domain" description="FAD-binding PCMH-type" evidence="5">
    <location>
        <begin position="61"/>
        <end position="228"/>
    </location>
</feature>
<dbReference type="Gene3D" id="3.30.43.10">
    <property type="entry name" value="Uridine Diphospho-n-acetylenolpyruvylglucosamine Reductase, domain 2"/>
    <property type="match status" value="1"/>
</dbReference>
<dbReference type="PROSITE" id="PS51318">
    <property type="entry name" value="TAT"/>
    <property type="match status" value="1"/>
</dbReference>
<dbReference type="STRING" id="1280950.HJO_10534"/>
<evidence type="ECO:0000256" key="2">
    <source>
        <dbReference type="ARBA" id="ARBA00022827"/>
    </source>
</evidence>
<keyword evidence="2" id="KW-0274">FAD</keyword>
<evidence type="ECO:0000313" key="7">
    <source>
        <dbReference type="Proteomes" id="UP000025171"/>
    </source>
</evidence>
<dbReference type="Gene3D" id="1.10.45.10">
    <property type="entry name" value="Vanillyl-alcohol Oxidase, Chain A, domain 4"/>
    <property type="match status" value="1"/>
</dbReference>
<feature type="signal peptide" evidence="4">
    <location>
        <begin position="1"/>
        <end position="16"/>
    </location>
</feature>
<dbReference type="InterPro" id="IPR036318">
    <property type="entry name" value="FAD-bd_PCMH-like_sf"/>
</dbReference>
<dbReference type="InterPro" id="IPR006094">
    <property type="entry name" value="Oxid_FAD_bind_N"/>
</dbReference>
<dbReference type="EMBL" id="ARYK01000004">
    <property type="protein sequence ID" value="KCZ92466.1"/>
    <property type="molecule type" value="Genomic_DNA"/>
</dbReference>
<keyword evidence="3" id="KW-0560">Oxidoreductase</keyword>
<dbReference type="InterPro" id="IPR006311">
    <property type="entry name" value="TAT_signal"/>
</dbReference>
<dbReference type="GO" id="GO:0071949">
    <property type="term" value="F:FAD binding"/>
    <property type="evidence" value="ECO:0007669"/>
    <property type="project" value="InterPro"/>
</dbReference>
<dbReference type="PANTHER" id="PTHR43762">
    <property type="entry name" value="L-GULONOLACTONE OXIDASE"/>
    <property type="match status" value="1"/>
</dbReference>
<dbReference type="InterPro" id="IPR016169">
    <property type="entry name" value="FAD-bd_PCMH_sub2"/>
</dbReference>
<keyword evidence="4" id="KW-0732">Signal</keyword>
<dbReference type="GO" id="GO:0016020">
    <property type="term" value="C:membrane"/>
    <property type="evidence" value="ECO:0007669"/>
    <property type="project" value="InterPro"/>
</dbReference>
<dbReference type="InterPro" id="IPR016166">
    <property type="entry name" value="FAD-bd_PCMH"/>
</dbReference>
<comment type="caution">
    <text evidence="6">The sequence shown here is derived from an EMBL/GenBank/DDBJ whole genome shotgun (WGS) entry which is preliminary data.</text>
</comment>
<accession>A0A059FPL4</accession>
<dbReference type="PANTHER" id="PTHR43762:SF1">
    <property type="entry name" value="D-ARABINONO-1,4-LACTONE OXIDASE"/>
    <property type="match status" value="1"/>
</dbReference>
<keyword evidence="7" id="KW-1185">Reference proteome</keyword>
<evidence type="ECO:0000313" key="6">
    <source>
        <dbReference type="EMBL" id="KCZ92466.1"/>
    </source>
</evidence>
<dbReference type="Pfam" id="PF04030">
    <property type="entry name" value="ALO"/>
    <property type="match status" value="1"/>
</dbReference>
<organism evidence="6 7">
    <name type="scientific">Hyphomonas johnsonii MHS-2</name>
    <dbReference type="NCBI Taxonomy" id="1280950"/>
    <lineage>
        <taxon>Bacteria</taxon>
        <taxon>Pseudomonadati</taxon>
        <taxon>Pseudomonadota</taxon>
        <taxon>Alphaproteobacteria</taxon>
        <taxon>Hyphomonadales</taxon>
        <taxon>Hyphomonadaceae</taxon>
        <taxon>Hyphomonas</taxon>
    </lineage>
</organism>
<dbReference type="Pfam" id="PF01565">
    <property type="entry name" value="FAD_binding_4"/>
    <property type="match status" value="1"/>
</dbReference>
<evidence type="ECO:0000256" key="4">
    <source>
        <dbReference type="SAM" id="SignalP"/>
    </source>
</evidence>
<sequence length="476" mass="52340">MVVSRRTMLLAGGAVAAGGVAIPASQHVAWGRRTFTRPDYDPDFPEAPEGEDSWMNWSGVQRATPEAISRPASEGALSALVARTDSRIRPFGSGHSFVGLAPSEGVMVDVSQMSGMRAIDADTGIAVFGAGTRLFQAATELADAGRALPNLPDIDVQTLAGTFSTATHGTGETLTALHDHIAGFRMVTAAGDILDVTPDSNPDLFAAGRVSLGALGIITEYTLRTVPMFNLHRQVWVEPIGTLIERAEEYIQQHRNFEFYYFPNTGYGAGISHDLHEGPVSGRGDNEDDSTLEELKALRDAVGWWPWMRRKIIGEALPKGMVEDVSDSSYKLLATTRPIKFNEMEYHLPRENGIKGLKEVIAKLERHKEVFFPMEVRVIAPDDAWLSPFNAGPRMSIAIHAAVDEPYDYFFSEIEPIHRANGGRPHWGKHHSLGKEELSALYPRFGDFMALRREMDPSGKFLNPHLAKLFGEAFDD</sequence>